<gene>
    <name evidence="3" type="ORF">C1I92_00195</name>
</gene>
<dbReference type="InterPro" id="IPR011650">
    <property type="entry name" value="Peptidase_M20_dimer"/>
</dbReference>
<evidence type="ECO:0000313" key="3">
    <source>
        <dbReference type="EMBL" id="PZF86638.1"/>
    </source>
</evidence>
<organism evidence="3 4">
    <name type="scientific">Jiangella anatolica</name>
    <dbReference type="NCBI Taxonomy" id="2670374"/>
    <lineage>
        <taxon>Bacteria</taxon>
        <taxon>Bacillati</taxon>
        <taxon>Actinomycetota</taxon>
        <taxon>Actinomycetes</taxon>
        <taxon>Jiangellales</taxon>
        <taxon>Jiangellaceae</taxon>
        <taxon>Jiangella</taxon>
    </lineage>
</organism>
<feature type="binding site" evidence="1">
    <location>
        <position position="109"/>
    </location>
    <ligand>
        <name>Mn(2+)</name>
        <dbReference type="ChEBI" id="CHEBI:29035"/>
        <label>2</label>
    </ligand>
</feature>
<dbReference type="Gene3D" id="3.30.70.360">
    <property type="match status" value="1"/>
</dbReference>
<evidence type="ECO:0000259" key="2">
    <source>
        <dbReference type="Pfam" id="PF07687"/>
    </source>
</evidence>
<dbReference type="GO" id="GO:0046872">
    <property type="term" value="F:metal ion binding"/>
    <property type="evidence" value="ECO:0007669"/>
    <property type="project" value="UniProtKB-KW"/>
</dbReference>
<dbReference type="NCBIfam" id="TIGR01891">
    <property type="entry name" value="amidohydrolases"/>
    <property type="match status" value="1"/>
</dbReference>
<feature type="binding site" evidence="1">
    <location>
        <position position="111"/>
    </location>
    <ligand>
        <name>Mn(2+)</name>
        <dbReference type="ChEBI" id="CHEBI:29035"/>
        <label>2</label>
    </ligand>
</feature>
<dbReference type="Gene3D" id="3.40.630.10">
    <property type="entry name" value="Zn peptidases"/>
    <property type="match status" value="1"/>
</dbReference>
<dbReference type="Pfam" id="PF01546">
    <property type="entry name" value="Peptidase_M20"/>
    <property type="match status" value="1"/>
</dbReference>
<feature type="binding site" evidence="1">
    <location>
        <position position="145"/>
    </location>
    <ligand>
        <name>Mn(2+)</name>
        <dbReference type="ChEBI" id="CHEBI:29035"/>
        <label>2</label>
    </ligand>
</feature>
<dbReference type="AlphaFoldDB" id="A0A2W2C3U5"/>
<dbReference type="PANTHER" id="PTHR11014:SF63">
    <property type="entry name" value="METALLOPEPTIDASE, PUTATIVE (AFU_ORTHOLOGUE AFUA_6G09600)-RELATED"/>
    <property type="match status" value="1"/>
</dbReference>
<dbReference type="GO" id="GO:0016787">
    <property type="term" value="F:hydrolase activity"/>
    <property type="evidence" value="ECO:0007669"/>
    <property type="project" value="UniProtKB-KW"/>
</dbReference>
<feature type="binding site" evidence="1">
    <location>
        <position position="172"/>
    </location>
    <ligand>
        <name>Mn(2+)</name>
        <dbReference type="ChEBI" id="CHEBI:29035"/>
        <label>2</label>
    </ligand>
</feature>
<dbReference type="PIRSF" id="PIRSF005962">
    <property type="entry name" value="Pept_M20D_amidohydro"/>
    <property type="match status" value="1"/>
</dbReference>
<comment type="caution">
    <text evidence="3">The sequence shown here is derived from an EMBL/GenBank/DDBJ whole genome shotgun (WGS) entry which is preliminary data.</text>
</comment>
<dbReference type="SUPFAM" id="SSF53187">
    <property type="entry name" value="Zn-dependent exopeptidases"/>
    <property type="match status" value="1"/>
</dbReference>
<dbReference type="InterPro" id="IPR002933">
    <property type="entry name" value="Peptidase_M20"/>
</dbReference>
<proteinExistence type="predicted"/>
<accession>A0A2W2C3U5</accession>
<dbReference type="RefSeq" id="WP_111252638.1">
    <property type="nucleotide sequence ID" value="NZ_POTW01000001.1"/>
</dbReference>
<reference evidence="3 4" key="1">
    <citation type="submission" date="2018-01" db="EMBL/GenBank/DDBJ databases">
        <title>Draft genome sequence of Jiangella sp. GTF31.</title>
        <authorList>
            <person name="Sahin N."/>
            <person name="Ay H."/>
            <person name="Saygin H."/>
        </authorList>
    </citation>
    <scope>NUCLEOTIDE SEQUENCE [LARGE SCALE GENOMIC DNA]</scope>
    <source>
        <strain evidence="3 4">GTF31</strain>
    </source>
</reference>
<dbReference type="PANTHER" id="PTHR11014">
    <property type="entry name" value="PEPTIDASE M20 FAMILY MEMBER"/>
    <property type="match status" value="1"/>
</dbReference>
<keyword evidence="1" id="KW-0479">Metal-binding</keyword>
<sequence length="414" mass="44005">MDRTDDERALAAQLLAVYRDLHAHPELAFQEVRTATKVADRLRALGYAVQTHIGKTGVVGVLENGSGPVVLLRADLDGLPVLERTGLPYASTVRARDASGAEVPVMHACGHDVHLTCLLGAAELLARSRQDWSGTVVALFQPAEEAAGGAAAMVADGLFERVPRPEVVLGQHVMPMPVETVAVRAGPFMAFSDRLRIVVHGRGGHASRPETTVDAVHLAAHVVVRLQGIVTREIAAHDAAVVTVGSLIAGAKANILPDTAELNVSVRTLDESVRESVLAAVERVVRAECAASAAPRPPEFFHEQRYPMTVNDAGATERVAAAFARDLAGVRVIDPGSVMLSEDVSELSSAAGAALVYWFIGGFESVPARSFDFRRPPAELPSNHSPRFAPAAERTIGLGTRTLTSAAREWLVPR</sequence>
<dbReference type="InterPro" id="IPR036264">
    <property type="entry name" value="Bact_exopeptidase_dim_dom"/>
</dbReference>
<keyword evidence="1" id="KW-0464">Manganese</keyword>
<protein>
    <submittedName>
        <fullName evidence="3">Amidohydrolase</fullName>
    </submittedName>
</protein>
<dbReference type="EMBL" id="POTW01000001">
    <property type="protein sequence ID" value="PZF86638.1"/>
    <property type="molecule type" value="Genomic_DNA"/>
</dbReference>
<name>A0A2W2C3U5_9ACTN</name>
<feature type="domain" description="Peptidase M20 dimerisation" evidence="2">
    <location>
        <begin position="195"/>
        <end position="290"/>
    </location>
</feature>
<evidence type="ECO:0000256" key="1">
    <source>
        <dbReference type="PIRSR" id="PIRSR005962-1"/>
    </source>
</evidence>
<dbReference type="InterPro" id="IPR017439">
    <property type="entry name" value="Amidohydrolase"/>
</dbReference>
<keyword evidence="3" id="KW-0378">Hydrolase</keyword>
<dbReference type="Proteomes" id="UP000248764">
    <property type="component" value="Unassembled WGS sequence"/>
</dbReference>
<comment type="cofactor">
    <cofactor evidence="1">
        <name>Mn(2+)</name>
        <dbReference type="ChEBI" id="CHEBI:29035"/>
    </cofactor>
    <text evidence="1">The Mn(2+) ion enhances activity.</text>
</comment>
<keyword evidence="4" id="KW-1185">Reference proteome</keyword>
<dbReference type="Pfam" id="PF07687">
    <property type="entry name" value="M20_dimer"/>
    <property type="match status" value="1"/>
</dbReference>
<evidence type="ECO:0000313" key="4">
    <source>
        <dbReference type="Proteomes" id="UP000248764"/>
    </source>
</evidence>
<dbReference type="SUPFAM" id="SSF55031">
    <property type="entry name" value="Bacterial exopeptidase dimerisation domain"/>
    <property type="match status" value="1"/>
</dbReference>